<dbReference type="SUPFAM" id="SSF49599">
    <property type="entry name" value="TRAF domain-like"/>
    <property type="match status" value="1"/>
</dbReference>
<proteinExistence type="predicted"/>
<gene>
    <name evidence="3" type="ORF">H5410_056357</name>
</gene>
<evidence type="ECO:0000313" key="3">
    <source>
        <dbReference type="EMBL" id="KAG5576223.1"/>
    </source>
</evidence>
<evidence type="ECO:0000313" key="4">
    <source>
        <dbReference type="Proteomes" id="UP000824120"/>
    </source>
</evidence>
<dbReference type="AlphaFoldDB" id="A0A9J5WLX4"/>
<dbReference type="PROSITE" id="PS50144">
    <property type="entry name" value="MATH"/>
    <property type="match status" value="1"/>
</dbReference>
<dbReference type="PANTHER" id="PTHR46162:SF20">
    <property type="entry name" value="UBIQUITIN CARBOXYL-TERMINAL HYDROLASE 7-LIKE ISOFORM X1"/>
    <property type="match status" value="1"/>
</dbReference>
<dbReference type="EMBL" id="JACXVP010000011">
    <property type="protein sequence ID" value="KAG5576223.1"/>
    <property type="molecule type" value="Genomic_DNA"/>
</dbReference>
<dbReference type="CDD" id="cd00121">
    <property type="entry name" value="MATH"/>
    <property type="match status" value="1"/>
</dbReference>
<feature type="region of interest" description="Disordered" evidence="1">
    <location>
        <begin position="236"/>
        <end position="262"/>
    </location>
</feature>
<dbReference type="OrthoDB" id="1883087at2759"/>
<feature type="domain" description="MATH" evidence="2">
    <location>
        <begin position="1"/>
        <end position="131"/>
    </location>
</feature>
<dbReference type="InterPro" id="IPR002083">
    <property type="entry name" value="MATH/TRAF_dom"/>
</dbReference>
<dbReference type="Proteomes" id="UP000824120">
    <property type="component" value="Chromosome 11"/>
</dbReference>
<evidence type="ECO:0000259" key="2">
    <source>
        <dbReference type="PROSITE" id="PS50144"/>
    </source>
</evidence>
<reference evidence="3 4" key="1">
    <citation type="submission" date="2020-09" db="EMBL/GenBank/DDBJ databases">
        <title>De no assembly of potato wild relative species, Solanum commersonii.</title>
        <authorList>
            <person name="Cho K."/>
        </authorList>
    </citation>
    <scope>NUCLEOTIDE SEQUENCE [LARGE SCALE GENOMIC DNA]</scope>
    <source>
        <strain evidence="3">LZ3.2</strain>
        <tissue evidence="3">Leaf</tissue>
    </source>
</reference>
<feature type="non-terminal residue" evidence="3">
    <location>
        <position position="1"/>
    </location>
</feature>
<dbReference type="Gene3D" id="2.60.210.10">
    <property type="entry name" value="Apoptosis, Tumor Necrosis Factor Receptor Associated Protein 2, Chain A"/>
    <property type="match status" value="2"/>
</dbReference>
<name>A0A9J5WLX4_SOLCO</name>
<dbReference type="Pfam" id="PF22486">
    <property type="entry name" value="MATH_2"/>
    <property type="match status" value="1"/>
</dbReference>
<sequence length="346" mass="39213">MMTPKCIYHKTFREPSNGYLVNDRCAFGVDVCVIKNHGVGDANENGQNISIFLELVHVNGFDSQKRVQTTFSISIKDQFGDVHRKLTTSTGYWFATPNFCWGWAEFLPLSELKDPKKCFIVIDCCIVEAYISVLQIVIVAEFIVAGGNYMRTIVPIALHRNGSYDDMISSVIQAGELACEPGNLMINYQMTKRVKIHPAFIKNDWHVSLYLMNIDVDGSRPILRINIIARSPIEPTDSFNDNDSVGNENLGDQPNESFCDQSNDNLVDDSLNGHDHSLDVEDQPVDFEHFEVYQGEPELRSQPSHSFPDGTNFYMSSTIIFFEFKDKSPKAAFVLEHDVGFEKWSR</sequence>
<keyword evidence="4" id="KW-1185">Reference proteome</keyword>
<accession>A0A9J5WLX4</accession>
<dbReference type="InterPro" id="IPR008974">
    <property type="entry name" value="TRAF-like"/>
</dbReference>
<feature type="compositionally biased region" description="Polar residues" evidence="1">
    <location>
        <begin position="237"/>
        <end position="262"/>
    </location>
</feature>
<protein>
    <recommendedName>
        <fullName evidence="2">MATH domain-containing protein</fullName>
    </recommendedName>
</protein>
<organism evidence="3 4">
    <name type="scientific">Solanum commersonii</name>
    <name type="common">Commerson's wild potato</name>
    <name type="synonym">Commerson's nightshade</name>
    <dbReference type="NCBI Taxonomy" id="4109"/>
    <lineage>
        <taxon>Eukaryota</taxon>
        <taxon>Viridiplantae</taxon>
        <taxon>Streptophyta</taxon>
        <taxon>Embryophyta</taxon>
        <taxon>Tracheophyta</taxon>
        <taxon>Spermatophyta</taxon>
        <taxon>Magnoliopsida</taxon>
        <taxon>eudicotyledons</taxon>
        <taxon>Gunneridae</taxon>
        <taxon>Pentapetalae</taxon>
        <taxon>asterids</taxon>
        <taxon>lamiids</taxon>
        <taxon>Solanales</taxon>
        <taxon>Solanaceae</taxon>
        <taxon>Solanoideae</taxon>
        <taxon>Solaneae</taxon>
        <taxon>Solanum</taxon>
    </lineage>
</organism>
<evidence type="ECO:0000256" key="1">
    <source>
        <dbReference type="SAM" id="MobiDB-lite"/>
    </source>
</evidence>
<comment type="caution">
    <text evidence="3">The sequence shown here is derived from an EMBL/GenBank/DDBJ whole genome shotgun (WGS) entry which is preliminary data.</text>
</comment>
<dbReference type="PANTHER" id="PTHR46162">
    <property type="entry name" value="TRAF-LIKE FAMILY PROTEIN"/>
    <property type="match status" value="1"/>
</dbReference>